<dbReference type="EMBL" id="PJZH01000011">
    <property type="protein sequence ID" value="PLR34429.1"/>
    <property type="molecule type" value="Genomic_DNA"/>
</dbReference>
<evidence type="ECO:0000313" key="2">
    <source>
        <dbReference type="Proteomes" id="UP000234503"/>
    </source>
</evidence>
<reference evidence="1 2" key="1">
    <citation type="submission" date="2017-12" db="EMBL/GenBank/DDBJ databases">
        <title>Characterization of six clinical isolates of Enterochimera gen. nov., a novel genus of the Yersiniaciae family and the three species Enterochimera arupensis sp. nov., Enterochimera coloradensis sp. nov, and Enterochimera californica sp. nov.</title>
        <authorList>
            <person name="Rossi A."/>
            <person name="Fisher M."/>
        </authorList>
    </citation>
    <scope>NUCLEOTIDE SEQUENCE [LARGE SCALE GENOMIC DNA]</scope>
    <source>
        <strain evidence="2">2016-Iso4</strain>
    </source>
</reference>
<organism evidence="1 2">
    <name type="scientific">Chimaeribacter coloradensis</name>
    <dbReference type="NCBI Taxonomy" id="2060068"/>
    <lineage>
        <taxon>Bacteria</taxon>
        <taxon>Pseudomonadati</taxon>
        <taxon>Pseudomonadota</taxon>
        <taxon>Gammaproteobacteria</taxon>
        <taxon>Enterobacterales</taxon>
        <taxon>Yersiniaceae</taxon>
        <taxon>Chimaeribacter</taxon>
    </lineage>
</organism>
<protein>
    <submittedName>
        <fullName evidence="1">Uncharacterized protein</fullName>
    </submittedName>
</protein>
<sequence length="62" mass="6920">MHSVEPLWFNERHLWSVRADTPDVSALVARPGRASRAFFYGSFTADKNSGPAMAGFKQKGHQ</sequence>
<gene>
    <name evidence="1" type="ORF">CYR32_12230</name>
</gene>
<evidence type="ECO:0000313" key="1">
    <source>
        <dbReference type="EMBL" id="PLR34429.1"/>
    </source>
</evidence>
<name>A0A2N5E1V8_9GAMM</name>
<accession>A0A2N5E1V8</accession>
<comment type="caution">
    <text evidence="1">The sequence shown here is derived from an EMBL/GenBank/DDBJ whole genome shotgun (WGS) entry which is preliminary data.</text>
</comment>
<dbReference type="OrthoDB" id="6506469at2"/>
<dbReference type="AlphaFoldDB" id="A0A2N5E1V8"/>
<dbReference type="Proteomes" id="UP000234503">
    <property type="component" value="Unassembled WGS sequence"/>
</dbReference>
<proteinExistence type="predicted"/>
<keyword evidence="2" id="KW-1185">Reference proteome</keyword>